<dbReference type="Pfam" id="PF00884">
    <property type="entry name" value="Sulfatase"/>
    <property type="match status" value="1"/>
</dbReference>
<dbReference type="CDD" id="cd16015">
    <property type="entry name" value="LTA_synthase"/>
    <property type="match status" value="1"/>
</dbReference>
<dbReference type="InterPro" id="IPR050448">
    <property type="entry name" value="OpgB/LTA_synthase_biosynth"/>
</dbReference>
<feature type="transmembrane region" description="Helical" evidence="6">
    <location>
        <begin position="66"/>
        <end position="83"/>
    </location>
</feature>
<keyword evidence="4 6" id="KW-1133">Transmembrane helix</keyword>
<name>A0A7W9S2U7_9HYPH</name>
<keyword evidence="8" id="KW-0808">Transferase</keyword>
<feature type="transmembrane region" description="Helical" evidence="6">
    <location>
        <begin position="143"/>
        <end position="161"/>
    </location>
</feature>
<dbReference type="SUPFAM" id="SSF53649">
    <property type="entry name" value="Alkaline phosphatase-like"/>
    <property type="match status" value="1"/>
</dbReference>
<evidence type="ECO:0000256" key="1">
    <source>
        <dbReference type="ARBA" id="ARBA00004651"/>
    </source>
</evidence>
<evidence type="ECO:0000259" key="7">
    <source>
        <dbReference type="Pfam" id="PF00884"/>
    </source>
</evidence>
<dbReference type="EMBL" id="JACHEU010000001">
    <property type="protein sequence ID" value="MBB6013086.1"/>
    <property type="molecule type" value="Genomic_DNA"/>
</dbReference>
<feature type="transmembrane region" description="Helical" evidence="6">
    <location>
        <begin position="33"/>
        <end position="51"/>
    </location>
</feature>
<protein>
    <submittedName>
        <fullName evidence="8">Phosphoglycerol transferase MdoB-like AlkP superfamily enzyme</fullName>
    </submittedName>
</protein>
<keyword evidence="2" id="KW-1003">Cell membrane</keyword>
<feature type="transmembrane region" description="Helical" evidence="6">
    <location>
        <begin position="90"/>
        <end position="109"/>
    </location>
</feature>
<feature type="domain" description="Sulfatase N-terminal" evidence="7">
    <location>
        <begin position="267"/>
        <end position="538"/>
    </location>
</feature>
<organism evidence="8 9">
    <name type="scientific">Aquamicrobium lusatiense</name>
    <dbReference type="NCBI Taxonomy" id="89772"/>
    <lineage>
        <taxon>Bacteria</taxon>
        <taxon>Pseudomonadati</taxon>
        <taxon>Pseudomonadota</taxon>
        <taxon>Alphaproteobacteria</taxon>
        <taxon>Hyphomicrobiales</taxon>
        <taxon>Phyllobacteriaceae</taxon>
        <taxon>Aquamicrobium</taxon>
    </lineage>
</organism>
<keyword evidence="9" id="KW-1185">Reference proteome</keyword>
<dbReference type="PANTHER" id="PTHR47371">
    <property type="entry name" value="LIPOTEICHOIC ACID SYNTHASE"/>
    <property type="match status" value="1"/>
</dbReference>
<comment type="subcellular location">
    <subcellularLocation>
        <location evidence="1">Cell membrane</location>
        <topology evidence="1">Multi-pass membrane protein</topology>
    </subcellularLocation>
</comment>
<dbReference type="InterPro" id="IPR000917">
    <property type="entry name" value="Sulfatase_N"/>
</dbReference>
<keyword evidence="5 6" id="KW-0472">Membrane</keyword>
<dbReference type="PANTHER" id="PTHR47371:SF3">
    <property type="entry name" value="PHOSPHOGLYCEROL TRANSFERASE I"/>
    <property type="match status" value="1"/>
</dbReference>
<gene>
    <name evidence="8" type="ORF">HNR59_002431</name>
</gene>
<sequence>MKRKPEFSEQAARMDAMASGSNRSALNASARHAVLMVLASALLVFAIEWIFRGDFAGAVAFFTQPYKPGWTTVLVFALLLLGLDAILGRAWLGLLTVAPVTLTLAFIGYQKSLYLGDPLFPTDILFARQIFELLPLLVGERPWTGVALVLGLVLTITALLYTWRYVQRRIPRMSYRGRAARLLLALPALAFFVSLMDYATFSWTRDRLRIIPMMWDQKENYANNGFTLAFALNVPMAHVSAPAGFSDKAIDSLPKPAVDTALPVEQPDIIMVMSESFWDAGKLPGVTITPDPIASTRALQSGEMFSPEFGGMTANVEFEALTGFSNAFLPAGSIPYQQYVRKPLPSMATFLRSEGYQTLAIHPGTDWFWNRSNVYKAFGFDEFRSEKTMATIAKRGPLVSDESMTDEIIAAADAAERPLFLFSVSLQNHGPYEPNRYGNATHSVQAETSDWARASLASFAEGAADSDRELQRLIDWARKRDRPTVIAFFGDHLPPLGPVYVETGFLKANVAPRRDTPENMRLHRSTPLVIWSNRNGSVEDVGGVSPAFLPLHVFRTAGISHPYYTGFLGDLHQRYSVVERSLLLSADGEPTPDWARQKQIDPSIRDFRYLQYDMMFGKHRAAPDFFPETIGDVVAHAS</sequence>
<dbReference type="GO" id="GO:0005886">
    <property type="term" value="C:plasma membrane"/>
    <property type="evidence" value="ECO:0007669"/>
    <property type="project" value="UniProtKB-SubCell"/>
</dbReference>
<keyword evidence="3 6" id="KW-0812">Transmembrane</keyword>
<evidence type="ECO:0000313" key="9">
    <source>
        <dbReference type="Proteomes" id="UP000533306"/>
    </source>
</evidence>
<accession>A0A7W9S2U7</accession>
<dbReference type="Gene3D" id="3.40.720.10">
    <property type="entry name" value="Alkaline Phosphatase, subunit A"/>
    <property type="match status" value="1"/>
</dbReference>
<evidence type="ECO:0000313" key="8">
    <source>
        <dbReference type="EMBL" id="MBB6013086.1"/>
    </source>
</evidence>
<evidence type="ECO:0000256" key="6">
    <source>
        <dbReference type="SAM" id="Phobius"/>
    </source>
</evidence>
<dbReference type="Proteomes" id="UP000533306">
    <property type="component" value="Unassembled WGS sequence"/>
</dbReference>
<evidence type="ECO:0000256" key="2">
    <source>
        <dbReference type="ARBA" id="ARBA00022475"/>
    </source>
</evidence>
<evidence type="ECO:0000256" key="3">
    <source>
        <dbReference type="ARBA" id="ARBA00022692"/>
    </source>
</evidence>
<comment type="caution">
    <text evidence="8">The sequence shown here is derived from an EMBL/GenBank/DDBJ whole genome shotgun (WGS) entry which is preliminary data.</text>
</comment>
<evidence type="ECO:0000256" key="5">
    <source>
        <dbReference type="ARBA" id="ARBA00023136"/>
    </source>
</evidence>
<dbReference type="GO" id="GO:0016740">
    <property type="term" value="F:transferase activity"/>
    <property type="evidence" value="ECO:0007669"/>
    <property type="project" value="UniProtKB-KW"/>
</dbReference>
<reference evidence="8 9" key="1">
    <citation type="submission" date="2020-08" db="EMBL/GenBank/DDBJ databases">
        <title>Genomic Encyclopedia of Type Strains, Phase IV (KMG-IV): sequencing the most valuable type-strain genomes for metagenomic binning, comparative biology and taxonomic classification.</title>
        <authorList>
            <person name="Goeker M."/>
        </authorList>
    </citation>
    <scope>NUCLEOTIDE SEQUENCE [LARGE SCALE GENOMIC DNA]</scope>
    <source>
        <strain evidence="8 9">DSM 11099</strain>
    </source>
</reference>
<dbReference type="AlphaFoldDB" id="A0A7W9S2U7"/>
<proteinExistence type="predicted"/>
<dbReference type="InterPro" id="IPR017850">
    <property type="entry name" value="Alkaline_phosphatase_core_sf"/>
</dbReference>
<feature type="transmembrane region" description="Helical" evidence="6">
    <location>
        <begin position="182"/>
        <end position="203"/>
    </location>
</feature>
<evidence type="ECO:0000256" key="4">
    <source>
        <dbReference type="ARBA" id="ARBA00022989"/>
    </source>
</evidence>